<comment type="caution">
    <text evidence="1">The sequence shown here is derived from an EMBL/GenBank/DDBJ whole genome shotgun (WGS) entry which is preliminary data.</text>
</comment>
<protein>
    <submittedName>
        <fullName evidence="1">Uncharacterized protein</fullName>
    </submittedName>
</protein>
<dbReference type="Proteomes" id="UP000824540">
    <property type="component" value="Unassembled WGS sequence"/>
</dbReference>
<proteinExistence type="predicted"/>
<accession>A0A8T2MR99</accession>
<evidence type="ECO:0000313" key="1">
    <source>
        <dbReference type="EMBL" id="KAG9328451.1"/>
    </source>
</evidence>
<sequence length="53" mass="6201">MELAKGDISEAVRSLKDAAYKIREAVREMEENINNIQCRYLKKYPKFGKPLKN</sequence>
<organism evidence="1 2">
    <name type="scientific">Albula glossodonta</name>
    <name type="common">roundjaw bonefish</name>
    <dbReference type="NCBI Taxonomy" id="121402"/>
    <lineage>
        <taxon>Eukaryota</taxon>
        <taxon>Metazoa</taxon>
        <taxon>Chordata</taxon>
        <taxon>Craniata</taxon>
        <taxon>Vertebrata</taxon>
        <taxon>Euteleostomi</taxon>
        <taxon>Actinopterygii</taxon>
        <taxon>Neopterygii</taxon>
        <taxon>Teleostei</taxon>
        <taxon>Albuliformes</taxon>
        <taxon>Albulidae</taxon>
        <taxon>Albula</taxon>
    </lineage>
</organism>
<evidence type="ECO:0000313" key="2">
    <source>
        <dbReference type="Proteomes" id="UP000824540"/>
    </source>
</evidence>
<dbReference type="AlphaFoldDB" id="A0A8T2MR99"/>
<gene>
    <name evidence="1" type="ORF">JZ751_013923</name>
</gene>
<keyword evidence="2" id="KW-1185">Reference proteome</keyword>
<reference evidence="1" key="1">
    <citation type="thesis" date="2021" institute="BYU ScholarsArchive" country="Provo, UT, USA">
        <title>Applications of and Algorithms for Genome Assembly and Genomic Analyses with an Emphasis on Marine Teleosts.</title>
        <authorList>
            <person name="Pickett B.D."/>
        </authorList>
    </citation>
    <scope>NUCLEOTIDE SEQUENCE</scope>
    <source>
        <strain evidence="1">HI-2016</strain>
    </source>
</reference>
<dbReference type="EMBL" id="JAFBMS010002222">
    <property type="protein sequence ID" value="KAG9328451.1"/>
    <property type="molecule type" value="Genomic_DNA"/>
</dbReference>
<name>A0A8T2MR99_9TELE</name>